<proteinExistence type="predicted"/>
<comment type="caution">
    <text evidence="2">The sequence shown here is derived from an EMBL/GenBank/DDBJ whole genome shotgun (WGS) entry which is preliminary data.</text>
</comment>
<evidence type="ECO:0000313" key="2">
    <source>
        <dbReference type="EMBL" id="MCY9548819.1"/>
    </source>
</evidence>
<dbReference type="Proteomes" id="UP001527052">
    <property type="component" value="Unassembled WGS sequence"/>
</dbReference>
<accession>A0ABT4ET16</accession>
<sequence length="520" mass="56818">MNRRLMRKFLAIFLCLLVFTPYGLSSEVSAGKLKPSDETFTPGQWFLGDRPTNYDSSQAPIVFVQGKNGSSTSWYGETTYHGVNDMYTQAYDAGYQTVFVQLYDAAGKGSENQYTNGRLLAAMLGEISQHFNGQKVNIIAHSKGGPDTQAALIHYGAYSYVDKVITLGSPHYGSKLADLSYSWYARWLGELLGMNDAGTYSLQVGEMAKFRSVTDNHSNRSKNKYYTVAGTNKGPAFSALALGGAYLSFYGANDGLVTVTSSKLPYGTHLFTDNTIDHDNIRQGSKVFSRIEPYLRSTAVSQLSDNIEALNQTDTIIQSESSSYINGGMLSDSQFTKNEIYVPAKTSGTIFVYTASNDTTVELVAPDGTIMTASGPIKDDTIISGASLYSFQLDEFIEGSWTVQMKATNAKDAYLLVSSFDESEKIELNMAGKGKADQTSFILKAPKQAGTTSLSFKFKDPDGNELKQSIIPNTTNGAEFTSKLPKVSKPGVYNMTVDMATKHPNGKESVRTLVRSVYIE</sequence>
<feature type="signal peptide" evidence="1">
    <location>
        <begin position="1"/>
        <end position="25"/>
    </location>
</feature>
<keyword evidence="1" id="KW-0732">Signal</keyword>
<name>A0ABT4ET16_9BACI</name>
<protein>
    <recommendedName>
        <fullName evidence="4">Lipase</fullName>
    </recommendedName>
</protein>
<feature type="chain" id="PRO_5046861982" description="Lipase" evidence="1">
    <location>
        <begin position="26"/>
        <end position="520"/>
    </location>
</feature>
<dbReference type="EMBL" id="JAMDLZ010000035">
    <property type="protein sequence ID" value="MCY9548819.1"/>
    <property type="molecule type" value="Genomic_DNA"/>
</dbReference>
<reference evidence="2 3" key="1">
    <citation type="submission" date="2022-05" db="EMBL/GenBank/DDBJ databases">
        <title>Genome Sequencing of Bee-Associated Microbes.</title>
        <authorList>
            <person name="Dunlap C."/>
        </authorList>
    </citation>
    <scope>NUCLEOTIDE SEQUENCE [LARGE SCALE GENOMIC DNA]</scope>
    <source>
        <strain evidence="2 3">NRRL BD-083</strain>
    </source>
</reference>
<evidence type="ECO:0008006" key="4">
    <source>
        <dbReference type="Google" id="ProtNLM"/>
    </source>
</evidence>
<dbReference type="RefSeq" id="WP_268638851.1">
    <property type="nucleotide sequence ID" value="NZ_JAMDLZ010000035.1"/>
</dbReference>
<evidence type="ECO:0000313" key="3">
    <source>
        <dbReference type="Proteomes" id="UP001527052"/>
    </source>
</evidence>
<keyword evidence="3" id="KW-1185">Reference proteome</keyword>
<dbReference type="Gene3D" id="3.40.50.1820">
    <property type="entry name" value="alpha/beta hydrolase"/>
    <property type="match status" value="1"/>
</dbReference>
<dbReference type="InterPro" id="IPR029058">
    <property type="entry name" value="AB_hydrolase_fold"/>
</dbReference>
<dbReference type="SUPFAM" id="SSF53474">
    <property type="entry name" value="alpha/beta-Hydrolases"/>
    <property type="match status" value="1"/>
</dbReference>
<organism evidence="2 3">
    <name type="scientific">Lysinibacillus xylanilyticus</name>
    <dbReference type="NCBI Taxonomy" id="582475"/>
    <lineage>
        <taxon>Bacteria</taxon>
        <taxon>Bacillati</taxon>
        <taxon>Bacillota</taxon>
        <taxon>Bacilli</taxon>
        <taxon>Bacillales</taxon>
        <taxon>Bacillaceae</taxon>
        <taxon>Lysinibacillus</taxon>
    </lineage>
</organism>
<evidence type="ECO:0000256" key="1">
    <source>
        <dbReference type="SAM" id="SignalP"/>
    </source>
</evidence>
<gene>
    <name evidence="2" type="ORF">M5W82_18040</name>
</gene>